<dbReference type="GO" id="GO:0046872">
    <property type="term" value="F:metal ion binding"/>
    <property type="evidence" value="ECO:0007669"/>
    <property type="project" value="UniProtKB-KW"/>
</dbReference>
<dbReference type="EC" id="1.11.1.5" evidence="8"/>
<dbReference type="AlphaFoldDB" id="A0A0A9W785"/>
<dbReference type="Gene3D" id="1.10.520.10">
    <property type="match status" value="1"/>
</dbReference>
<evidence type="ECO:0000256" key="4">
    <source>
        <dbReference type="ARBA" id="ARBA00022946"/>
    </source>
</evidence>
<gene>
    <name evidence="13" type="primary">CCP1_2</name>
    <name evidence="13" type="ORF">CM83_25822</name>
</gene>
<dbReference type="GO" id="GO:0034599">
    <property type="term" value="P:cellular response to oxidative stress"/>
    <property type="evidence" value="ECO:0007669"/>
    <property type="project" value="InterPro"/>
</dbReference>
<keyword evidence="4" id="KW-0809">Transit peptide</keyword>
<evidence type="ECO:0000313" key="13">
    <source>
        <dbReference type="EMBL" id="JAG03281.1"/>
    </source>
</evidence>
<dbReference type="InterPro" id="IPR002207">
    <property type="entry name" value="Peroxidase_I"/>
</dbReference>
<evidence type="ECO:0000256" key="1">
    <source>
        <dbReference type="ARBA" id="ARBA00004305"/>
    </source>
</evidence>
<protein>
    <recommendedName>
        <fullName evidence="9">Cytochrome c peroxidase, mitochondrial</fullName>
        <ecNumber evidence="8">1.11.1.5</ecNumber>
    </recommendedName>
</protein>
<dbReference type="InterPro" id="IPR044831">
    <property type="entry name" value="Ccp1-like"/>
</dbReference>
<evidence type="ECO:0000256" key="5">
    <source>
        <dbReference type="ARBA" id="ARBA00023002"/>
    </source>
</evidence>
<evidence type="ECO:0000256" key="6">
    <source>
        <dbReference type="ARBA" id="ARBA00023004"/>
    </source>
</evidence>
<evidence type="ECO:0000256" key="9">
    <source>
        <dbReference type="ARBA" id="ARBA00040313"/>
    </source>
</evidence>
<reference evidence="13" key="1">
    <citation type="journal article" date="2014" name="PLoS ONE">
        <title>Transcriptome-Based Identification of ABC Transporters in the Western Tarnished Plant Bug Lygus hesperus.</title>
        <authorList>
            <person name="Hull J.J."/>
            <person name="Chaney K."/>
            <person name="Geib S.M."/>
            <person name="Fabrick J.A."/>
            <person name="Brent C.S."/>
            <person name="Walsh D."/>
            <person name="Lavine L.C."/>
        </authorList>
    </citation>
    <scope>NUCLEOTIDE SEQUENCE</scope>
</reference>
<keyword evidence="13" id="KW-0575">Peroxidase</keyword>
<dbReference type="PROSITE" id="PS50873">
    <property type="entry name" value="PEROXIDASE_4"/>
    <property type="match status" value="1"/>
</dbReference>
<comment type="similarity">
    <text evidence="11">Belongs to the peroxidase family.</text>
</comment>
<evidence type="ECO:0000256" key="10">
    <source>
        <dbReference type="ARBA" id="ARBA00049265"/>
    </source>
</evidence>
<evidence type="ECO:0000259" key="12">
    <source>
        <dbReference type="PROSITE" id="PS50873"/>
    </source>
</evidence>
<dbReference type="Gene3D" id="1.10.420.10">
    <property type="entry name" value="Peroxidase, domain 2"/>
    <property type="match status" value="1"/>
</dbReference>
<dbReference type="InterPro" id="IPR010255">
    <property type="entry name" value="Haem_peroxidase_sf"/>
</dbReference>
<dbReference type="GO" id="GO:0000302">
    <property type="term" value="P:response to reactive oxygen species"/>
    <property type="evidence" value="ECO:0007669"/>
    <property type="project" value="TreeGrafter"/>
</dbReference>
<keyword evidence="6" id="KW-0408">Iron</keyword>
<dbReference type="SMR" id="A0A0A9W785"/>
<dbReference type="Pfam" id="PF00141">
    <property type="entry name" value="peroxidase"/>
    <property type="match status" value="1"/>
</dbReference>
<dbReference type="GO" id="GO:0042744">
    <property type="term" value="P:hydrogen peroxide catabolic process"/>
    <property type="evidence" value="ECO:0007669"/>
    <property type="project" value="TreeGrafter"/>
</dbReference>
<evidence type="ECO:0000256" key="8">
    <source>
        <dbReference type="ARBA" id="ARBA00039063"/>
    </source>
</evidence>
<proteinExistence type="inferred from homology"/>
<comment type="subcellular location">
    <subcellularLocation>
        <location evidence="2">Mitochondrion intermembrane space</location>
    </subcellularLocation>
    <subcellularLocation>
        <location evidence="1">Mitochondrion matrix</location>
    </subcellularLocation>
</comment>
<organism evidence="13">
    <name type="scientific">Lygus hesperus</name>
    <name type="common">Western plant bug</name>
    <dbReference type="NCBI Taxonomy" id="30085"/>
    <lineage>
        <taxon>Eukaryota</taxon>
        <taxon>Metazoa</taxon>
        <taxon>Ecdysozoa</taxon>
        <taxon>Arthropoda</taxon>
        <taxon>Hexapoda</taxon>
        <taxon>Insecta</taxon>
        <taxon>Pterygota</taxon>
        <taxon>Neoptera</taxon>
        <taxon>Paraneoptera</taxon>
        <taxon>Hemiptera</taxon>
        <taxon>Heteroptera</taxon>
        <taxon>Panheteroptera</taxon>
        <taxon>Cimicomorpha</taxon>
        <taxon>Miridae</taxon>
        <taxon>Mirini</taxon>
        <taxon>Lygus</taxon>
    </lineage>
</organism>
<dbReference type="InterPro" id="IPR002016">
    <property type="entry name" value="Haem_peroxidase"/>
</dbReference>
<dbReference type="EMBL" id="GBHO01040323">
    <property type="protein sequence ID" value="JAG03281.1"/>
    <property type="molecule type" value="Transcribed_RNA"/>
</dbReference>
<feature type="domain" description="Plant heme peroxidase family profile" evidence="12">
    <location>
        <begin position="15"/>
        <end position="113"/>
    </location>
</feature>
<dbReference type="GO" id="GO:0004130">
    <property type="term" value="F:cytochrome-c peroxidase activity"/>
    <property type="evidence" value="ECO:0007669"/>
    <property type="project" value="UniProtKB-EC"/>
</dbReference>
<dbReference type="PANTHER" id="PTHR31356:SF58">
    <property type="entry name" value="CYTOCHROME C PEROXIDASE, MITOCHONDRIAL"/>
    <property type="match status" value="1"/>
</dbReference>
<evidence type="ECO:0000256" key="3">
    <source>
        <dbReference type="ARBA" id="ARBA00022723"/>
    </source>
</evidence>
<dbReference type="GO" id="GO:0005759">
    <property type="term" value="C:mitochondrial matrix"/>
    <property type="evidence" value="ECO:0007669"/>
    <property type="project" value="UniProtKB-SubCell"/>
</dbReference>
<accession>A0A0A9W785</accession>
<reference evidence="13" key="2">
    <citation type="submission" date="2014-07" db="EMBL/GenBank/DDBJ databases">
        <authorList>
            <person name="Hull J."/>
        </authorList>
    </citation>
    <scope>NUCLEOTIDE SEQUENCE</scope>
</reference>
<dbReference type="PRINTS" id="PR00458">
    <property type="entry name" value="PEROXIDASE"/>
</dbReference>
<keyword evidence="5" id="KW-0560">Oxidoreductase</keyword>
<evidence type="ECO:0000256" key="11">
    <source>
        <dbReference type="RuleBase" id="RU004241"/>
    </source>
</evidence>
<dbReference type="PANTHER" id="PTHR31356">
    <property type="entry name" value="THYLAKOID LUMENAL 29 KDA PROTEIN, CHLOROPLASTIC-RELATED"/>
    <property type="match status" value="1"/>
</dbReference>
<dbReference type="GO" id="GO:0020037">
    <property type="term" value="F:heme binding"/>
    <property type="evidence" value="ECO:0007669"/>
    <property type="project" value="InterPro"/>
</dbReference>
<comment type="catalytic activity">
    <reaction evidence="10">
        <text>2 Fe(II)-[cytochrome c] + H2O2 + 2 H(+) = 2 Fe(III)-[cytochrome c] + 2 H2O</text>
        <dbReference type="Rhea" id="RHEA:16581"/>
        <dbReference type="Rhea" id="RHEA-COMP:10350"/>
        <dbReference type="Rhea" id="RHEA-COMP:14399"/>
        <dbReference type="ChEBI" id="CHEBI:15377"/>
        <dbReference type="ChEBI" id="CHEBI:15378"/>
        <dbReference type="ChEBI" id="CHEBI:16240"/>
        <dbReference type="ChEBI" id="CHEBI:29033"/>
        <dbReference type="ChEBI" id="CHEBI:29034"/>
        <dbReference type="EC" id="1.11.1.5"/>
    </reaction>
</comment>
<dbReference type="PRINTS" id="PR00459">
    <property type="entry name" value="ASPEROXIDASE"/>
</dbReference>
<dbReference type="SUPFAM" id="SSF48113">
    <property type="entry name" value="Heme-dependent peroxidases"/>
    <property type="match status" value="1"/>
</dbReference>
<name>A0A0A9W785_LYGHE</name>
<keyword evidence="3" id="KW-0479">Metal-binding</keyword>
<dbReference type="GO" id="GO:0005758">
    <property type="term" value="C:mitochondrial intermembrane space"/>
    <property type="evidence" value="ECO:0007669"/>
    <property type="project" value="UniProtKB-SubCell"/>
</dbReference>
<evidence type="ECO:0000256" key="7">
    <source>
        <dbReference type="ARBA" id="ARBA00023128"/>
    </source>
</evidence>
<keyword evidence="7" id="KW-0496">Mitochondrion</keyword>
<evidence type="ECO:0000256" key="2">
    <source>
        <dbReference type="ARBA" id="ARBA00004569"/>
    </source>
</evidence>
<sequence length="132" mass="14491">MRFAEESSYGANAGLEVARKRLEIVKKKFPEISYADLWTLASVVAIEYAGGPAIPWRPGRSDASSKQYYIVPDGRLPDGSLGADHIHDTFSRMGFTPQETVALIGAHCMGKCHKDRSGFDGPWTRAPTTFSN</sequence>